<keyword evidence="17" id="KW-0325">Glycoprotein</keyword>
<accession>D2Y587</accession>
<dbReference type="GO" id="GO:0020002">
    <property type="term" value="C:host cell plasma membrane"/>
    <property type="evidence" value="ECO:0007669"/>
    <property type="project" value="UniProtKB-SubCell"/>
</dbReference>
<comment type="subcellular location">
    <subcellularLocation>
        <location evidence="20">Virion membrane</location>
        <topology evidence="20">Single-pass type I membrane protein</topology>
    </subcellularLocation>
    <subcellularLocation>
        <location evidence="20">Host cell membrane</location>
        <topology evidence="20">Single-pass membrane protein</topology>
    </subcellularLocation>
</comment>
<evidence type="ECO:0000256" key="4">
    <source>
        <dbReference type="ARBA" id="ARBA00022511"/>
    </source>
</evidence>
<keyword evidence="8" id="KW-0732">Signal</keyword>
<dbReference type="GO" id="GO:0055036">
    <property type="term" value="C:virion membrane"/>
    <property type="evidence" value="ECO:0007669"/>
    <property type="project" value="UniProtKB-SubCell"/>
</dbReference>
<evidence type="ECO:0000256" key="6">
    <source>
        <dbReference type="ARBA" id="ARBA00022595"/>
    </source>
</evidence>
<dbReference type="Gene3D" id="2.40.490.10">
    <property type="entry name" value="Newcastle disease virus like domain"/>
    <property type="match status" value="1"/>
</dbReference>
<comment type="subunit">
    <text evidence="20">Homotrimer of disulfide-linked F1-F2.</text>
</comment>
<evidence type="ECO:0000256" key="3">
    <source>
        <dbReference type="ARBA" id="ARBA00022506"/>
    </source>
</evidence>
<keyword evidence="19" id="KW-1160">Virus entry into host cell</keyword>
<keyword evidence="6" id="KW-1162">Viral penetration into host cytoplasm</keyword>
<evidence type="ECO:0000256" key="13">
    <source>
        <dbReference type="ARBA" id="ARBA00023054"/>
    </source>
</evidence>
<evidence type="ECO:0000256" key="17">
    <source>
        <dbReference type="ARBA" id="ARBA00023180"/>
    </source>
</evidence>
<evidence type="ECO:0000256" key="20">
    <source>
        <dbReference type="RuleBase" id="RU003705"/>
    </source>
</evidence>
<keyword evidence="16" id="KW-1015">Disulfide bond</keyword>
<evidence type="ECO:0000256" key="14">
    <source>
        <dbReference type="ARBA" id="ARBA00023136"/>
    </source>
</evidence>
<keyword evidence="7 20" id="KW-0812">Transmembrane</keyword>
<protein>
    <recommendedName>
        <fullName evidence="2 20">Fusion glycoprotein F0</fullName>
    </recommendedName>
</protein>
<dbReference type="GO" id="GO:0019064">
    <property type="term" value="P:fusion of virus membrane with host plasma membrane"/>
    <property type="evidence" value="ECO:0007669"/>
    <property type="project" value="UniProtKB-KW"/>
</dbReference>
<dbReference type="Gene3D" id="1.10.287.2480">
    <property type="match status" value="1"/>
</dbReference>
<dbReference type="InterPro" id="IPR000776">
    <property type="entry name" value="Fusion_F0_Paramyxovir"/>
</dbReference>
<comment type="caution">
    <text evidence="20">Lacks conserved residue(s) required for the propagation of feature annotation.</text>
</comment>
<evidence type="ECO:0000256" key="11">
    <source>
        <dbReference type="ARBA" id="ARBA00022879"/>
    </source>
</evidence>
<organism evidence="21">
    <name type="scientific">Avian paramyxovirus 1</name>
    <name type="common">NDV</name>
    <name type="synonym">Avian orthoavulavirus 1</name>
    <dbReference type="NCBI Taxonomy" id="2560319"/>
    <lineage>
        <taxon>Viruses</taxon>
        <taxon>Riboviria</taxon>
        <taxon>Orthornavirae</taxon>
        <taxon>Negarnaviricota</taxon>
        <taxon>Haploviricotina</taxon>
        <taxon>Monjiviricetes</taxon>
        <taxon>Mononegavirales</taxon>
        <taxon>Paramyxoviridae</taxon>
        <taxon>Avulavirinae</taxon>
        <taxon>Orthoavulavirus</taxon>
        <taxon>Orthoavulavirus javaense</taxon>
    </lineage>
</organism>
<evidence type="ECO:0000256" key="16">
    <source>
        <dbReference type="ARBA" id="ARBA00023157"/>
    </source>
</evidence>
<comment type="similarity">
    <text evidence="1 20">Belongs to the paramyxoviruses fusion glycoprotein family.</text>
</comment>
<keyword evidence="10" id="KW-1043">Host membrane</keyword>
<name>D2Y587_NCDV</name>
<dbReference type="GO" id="GO:0019031">
    <property type="term" value="C:viral envelope"/>
    <property type="evidence" value="ECO:0007669"/>
    <property type="project" value="UniProtKB-KW"/>
</dbReference>
<dbReference type="Pfam" id="PF00523">
    <property type="entry name" value="Fusion_gly"/>
    <property type="match status" value="1"/>
</dbReference>
<keyword evidence="13" id="KW-0175">Coiled coil</keyword>
<dbReference type="Gene3D" id="2.60.40.1690">
    <property type="entry name" value="Head and neck region of the ectodomain of NDV fusion glycoprotein"/>
    <property type="match status" value="1"/>
</dbReference>
<feature type="transmembrane region" description="Helical" evidence="20">
    <location>
        <begin position="117"/>
        <end position="142"/>
    </location>
</feature>
<keyword evidence="18" id="KW-0449">Lipoprotein</keyword>
<evidence type="ECO:0000256" key="9">
    <source>
        <dbReference type="ARBA" id="ARBA00022844"/>
    </source>
</evidence>
<evidence type="ECO:0000256" key="19">
    <source>
        <dbReference type="ARBA" id="ARBA00023296"/>
    </source>
</evidence>
<evidence type="ECO:0000256" key="5">
    <source>
        <dbReference type="ARBA" id="ARBA00022521"/>
    </source>
</evidence>
<keyword evidence="5" id="KW-1169">Fusion of virus membrane with host cell membrane</keyword>
<evidence type="ECO:0000256" key="10">
    <source>
        <dbReference type="ARBA" id="ARBA00022870"/>
    </source>
</evidence>
<evidence type="ECO:0000313" key="21">
    <source>
        <dbReference type="EMBL" id="ADB64545.1"/>
    </source>
</evidence>
<dbReference type="EMBL" id="GU332655">
    <property type="protein sequence ID" value="ADB64545.1"/>
    <property type="molecule type" value="Viral_cRNA"/>
</dbReference>
<proteinExistence type="inferred from homology"/>
<dbReference type="SUPFAM" id="SSF69922">
    <property type="entry name" value="Head and neck region of the ectodomain of NDV fusion glycoprotein"/>
    <property type="match status" value="1"/>
</dbReference>
<reference evidence="21" key="1">
    <citation type="journal article" date="2010" name="J. Clin. Microbiol.">
        <title>Evolutionary changes affecting rapid identification of 2008 Newcastle disease viruses isolated from double-crested cormorants.</title>
        <authorList>
            <person name="Rue C.A."/>
            <person name="Susta L."/>
            <person name="Brown C.C."/>
            <person name="Pasick J.M."/>
            <person name="Swafford S.R."/>
            <person name="Wolf P.C."/>
            <person name="Killian M.L."/>
            <person name="Pedersen J.C."/>
            <person name="Miller P.J."/>
            <person name="Afonso C.L."/>
        </authorList>
    </citation>
    <scope>NUCLEOTIDE SEQUENCE</scope>
    <source>
        <strain evidence="21">Cormorant/US/496/2008</strain>
    </source>
</reference>
<dbReference type="GO" id="GO:0046718">
    <property type="term" value="P:symbiont entry into host cell"/>
    <property type="evidence" value="ECO:0007669"/>
    <property type="project" value="UniProtKB-KW"/>
</dbReference>
<feature type="transmembrane region" description="Helical" evidence="20">
    <location>
        <begin position="501"/>
        <end position="527"/>
    </location>
</feature>
<evidence type="ECO:0000256" key="15">
    <source>
        <dbReference type="ARBA" id="ARBA00023139"/>
    </source>
</evidence>
<evidence type="ECO:0000256" key="1">
    <source>
        <dbReference type="ARBA" id="ARBA00008211"/>
    </source>
</evidence>
<keyword evidence="11 20" id="KW-0261">Viral envelope protein</keyword>
<evidence type="ECO:0000256" key="12">
    <source>
        <dbReference type="ARBA" id="ARBA00022989"/>
    </source>
</evidence>
<keyword evidence="12 20" id="KW-1133">Transmembrane helix</keyword>
<evidence type="ECO:0000256" key="18">
    <source>
        <dbReference type="ARBA" id="ARBA00023288"/>
    </source>
</evidence>
<keyword evidence="3" id="KW-1168">Fusion of virus membrane with host membrane</keyword>
<keyword evidence="9" id="KW-0946">Virion</keyword>
<evidence type="ECO:0000256" key="8">
    <source>
        <dbReference type="ARBA" id="ARBA00022729"/>
    </source>
</evidence>
<keyword evidence="14 20" id="KW-0472">Membrane</keyword>
<sequence>MGPKPPTRTPAPLTLITRTTLILSCICLTSSLDGRPLAAAGIVVTRDKAVNVYTSSQTGSIIIKLLPNMPKDKEACAKAPLEAYNRTLTTLLTPLGDSIRRIQGSATTSRGKRQKRFVGAIIGSIALGVATAAQITAAAALIQANQNAANILRLKESIAATNEAVHEVTDGLSQLAMAIGKMQQFVNDQFNNTARELDCIKITQQVGVELNLYLTELTTVFGPQITSPALTQLTIQALYSLAGGNMDYLLTKLGVGNNQLSSLISSGLITGNPILYDSQTQLLGIQIHLPSVGSLNNMRATYLETLSVSTTRGFASALVPKVVTQIGSVIEELDTSYCIESDLDLYCTRIVTYPMSPGIYSCLSGNTSACMYSKTEGALTTPYMALKGSVIANCKMTTCRCADPPGIISQNYGEAVSLIDKHSCNVLSLDGITLRLSGEFDATYQKNISILDSQVIVTGSLDISTELGDVNNSISSALDRLAESNSKLEKVNVNLTSTSALITYIVLAVTSLVFGIISLVLACYLMYKQKAQQKTLLWLGNNTLDQMRAATKT</sequence>
<evidence type="ECO:0000256" key="2">
    <source>
        <dbReference type="ARBA" id="ARBA00016586"/>
    </source>
</evidence>
<keyword evidence="4" id="KW-1032">Host cell membrane</keyword>
<dbReference type="SUPFAM" id="SSF58069">
    <property type="entry name" value="Virus ectodomain"/>
    <property type="match status" value="1"/>
</dbReference>
<dbReference type="Gene3D" id="6.10.10.110">
    <property type="match status" value="1"/>
</dbReference>
<evidence type="ECO:0000256" key="7">
    <source>
        <dbReference type="ARBA" id="ARBA00022692"/>
    </source>
</evidence>
<keyword evidence="15" id="KW-0564">Palmitate</keyword>